<dbReference type="AlphaFoldDB" id="A0A0Q2QIA6"/>
<dbReference type="Pfam" id="PF23024">
    <property type="entry name" value="AMP-dom_DIP2-like"/>
    <property type="match status" value="1"/>
</dbReference>
<proteinExistence type="inferred from homology"/>
<gene>
    <name evidence="7" type="ORF">AO501_17220</name>
</gene>
<accession>A0A0Q2QIA6</accession>
<feature type="domain" description="AMP-binding enzyme C-terminal" evidence="6">
    <location>
        <begin position="465"/>
        <end position="574"/>
    </location>
</feature>
<evidence type="ECO:0000313" key="8">
    <source>
        <dbReference type="Proteomes" id="UP000051677"/>
    </source>
</evidence>
<reference evidence="7 8" key="1">
    <citation type="submission" date="2015-10" db="EMBL/GenBank/DDBJ databases">
        <title>Mycobacterium gordonae draft genome assembly.</title>
        <authorList>
            <person name="Ustinova V."/>
            <person name="Smirnova T."/>
            <person name="Blagodatskikh K."/>
            <person name="Varlamov D."/>
            <person name="Larionova E."/>
            <person name="Chernousova L."/>
        </authorList>
    </citation>
    <scope>NUCLEOTIDE SEQUENCE [LARGE SCALE GENOMIC DNA]</scope>
    <source>
        <strain evidence="7 8">CTRI 14-8773</strain>
    </source>
</reference>
<dbReference type="RefSeq" id="WP_055577577.1">
    <property type="nucleotide sequence ID" value="NZ_LKTM01000090.1"/>
</dbReference>
<organism evidence="7 8">
    <name type="scientific">Mycobacterium gordonae</name>
    <dbReference type="NCBI Taxonomy" id="1778"/>
    <lineage>
        <taxon>Bacteria</taxon>
        <taxon>Bacillati</taxon>
        <taxon>Actinomycetota</taxon>
        <taxon>Actinomycetes</taxon>
        <taxon>Mycobacteriales</taxon>
        <taxon>Mycobacteriaceae</taxon>
        <taxon>Mycobacterium</taxon>
    </lineage>
</organism>
<dbReference type="PANTHER" id="PTHR22754">
    <property type="entry name" value="DISCO-INTERACTING PROTEIN 2 DIP2 -RELATED"/>
    <property type="match status" value="1"/>
</dbReference>
<feature type="domain" description="AMP-dependent synthetase/ligase" evidence="5">
    <location>
        <begin position="13"/>
        <end position="417"/>
    </location>
</feature>
<sequence>MPVTDGSLPALLKQRAHQQADTAAYTFVDYGLDPNGFAETLTWSQVYGRACVIADELTLCGAPGDRVAILAPQGLEYVIAFLGALQAGFIAVPLSTPQYGIHDDRVSAVLRDSRPVAILTTSSVASDVSKYATAQNGQAAPFIIEVDLLDLDSPREPSMVTRPASGAAYLQYTSGSTRTPAGVIVSHKNVIANVTQSLYGYFGDLAKIPNGTVVSWLPLFHDMGLILGICAPMVAERSAVLLSPMAFLRRPACWMQLLATNPSPFSAAPNFAFELAVRRTSDDDMAGLDLGDVVGIVSGSERIHVATVKRFTERFAKYNLSPTAVRPSYGLAEATLYVAAPEPGTAPTTVRFDYEHLSAGQAKRCGPEGTVGTELISYGCPDPSAVRIVDPETMVENMSGDVGEIWVHGDHVALGYWQKPEQTHRIFNAHIVDPAPGTPEGPWLRTGDLGVLSEGELFIMGRIKDLLIVDGRNHYPDDIEATIQEITGGRVAAISVPDDITEQLVAIIELKRRGASAEDAMLKLRSVKREVTSAISRSHSLRVADLVLVSPGSIPITTSGKIRRSACVERYRSDGFKRLDVSV</sequence>
<dbReference type="InterPro" id="IPR040097">
    <property type="entry name" value="FAAL/FAAC"/>
</dbReference>
<name>A0A0Q2QIA6_MYCGO</name>
<dbReference type="Pfam" id="PF00501">
    <property type="entry name" value="AMP-binding"/>
    <property type="match status" value="1"/>
</dbReference>
<dbReference type="FunFam" id="3.40.50.12780:FF:000013">
    <property type="entry name" value="Long-chain-fatty-acid--AMP ligase FadD32"/>
    <property type="match status" value="1"/>
</dbReference>
<dbReference type="Proteomes" id="UP000051677">
    <property type="component" value="Unassembled WGS sequence"/>
</dbReference>
<dbReference type="OrthoDB" id="3671040at2"/>
<dbReference type="STRING" id="1778.A9W97_18040"/>
<evidence type="ECO:0000256" key="4">
    <source>
        <dbReference type="ARBA" id="ARBA00023098"/>
    </source>
</evidence>
<dbReference type="CDD" id="cd05931">
    <property type="entry name" value="FAAL"/>
    <property type="match status" value="1"/>
</dbReference>
<keyword evidence="2" id="KW-0436">Ligase</keyword>
<dbReference type="InterPro" id="IPR025110">
    <property type="entry name" value="AMP-bd_C"/>
</dbReference>
<comment type="similarity">
    <text evidence="1">Belongs to the ATP-dependent AMP-binding enzyme family.</text>
</comment>
<keyword evidence="4" id="KW-0443">Lipid metabolism</keyword>
<dbReference type="InterPro" id="IPR000873">
    <property type="entry name" value="AMP-dep_synth/lig_dom"/>
</dbReference>
<dbReference type="GO" id="GO:0005886">
    <property type="term" value="C:plasma membrane"/>
    <property type="evidence" value="ECO:0007669"/>
    <property type="project" value="TreeGrafter"/>
</dbReference>
<evidence type="ECO:0000313" key="7">
    <source>
        <dbReference type="EMBL" id="KQH79565.1"/>
    </source>
</evidence>
<dbReference type="GO" id="GO:0070566">
    <property type="term" value="F:adenylyltransferase activity"/>
    <property type="evidence" value="ECO:0007669"/>
    <property type="project" value="TreeGrafter"/>
</dbReference>
<comment type="caution">
    <text evidence="7">The sequence shown here is derived from an EMBL/GenBank/DDBJ whole genome shotgun (WGS) entry which is preliminary data.</text>
</comment>
<evidence type="ECO:0000256" key="3">
    <source>
        <dbReference type="ARBA" id="ARBA00022832"/>
    </source>
</evidence>
<protein>
    <submittedName>
        <fullName evidence="7">Acyl-CoA synthetase</fullName>
    </submittedName>
</protein>
<dbReference type="GO" id="GO:0006633">
    <property type="term" value="P:fatty acid biosynthetic process"/>
    <property type="evidence" value="ECO:0007669"/>
    <property type="project" value="TreeGrafter"/>
</dbReference>
<dbReference type="FunFam" id="3.30.300.30:FF:000016">
    <property type="entry name" value="Fatty-acid-CoA ligase FadD26"/>
    <property type="match status" value="1"/>
</dbReference>
<evidence type="ECO:0000259" key="6">
    <source>
        <dbReference type="Pfam" id="PF23024"/>
    </source>
</evidence>
<dbReference type="GO" id="GO:0016874">
    <property type="term" value="F:ligase activity"/>
    <property type="evidence" value="ECO:0007669"/>
    <property type="project" value="UniProtKB-KW"/>
</dbReference>
<dbReference type="InterPro" id="IPR045851">
    <property type="entry name" value="AMP-bd_C_sf"/>
</dbReference>
<evidence type="ECO:0000256" key="2">
    <source>
        <dbReference type="ARBA" id="ARBA00022598"/>
    </source>
</evidence>
<dbReference type="NCBIfam" id="NF004509">
    <property type="entry name" value="PRK05850.1"/>
    <property type="match status" value="1"/>
</dbReference>
<dbReference type="SUPFAM" id="SSF56801">
    <property type="entry name" value="Acetyl-CoA synthetase-like"/>
    <property type="match status" value="1"/>
</dbReference>
<dbReference type="GO" id="GO:0071766">
    <property type="term" value="P:Actinobacterium-type cell wall biogenesis"/>
    <property type="evidence" value="ECO:0007669"/>
    <property type="project" value="UniProtKB-ARBA"/>
</dbReference>
<dbReference type="Gene3D" id="3.30.300.30">
    <property type="match status" value="1"/>
</dbReference>
<dbReference type="PANTHER" id="PTHR22754:SF32">
    <property type="entry name" value="DISCO-INTERACTING PROTEIN 2"/>
    <property type="match status" value="1"/>
</dbReference>
<evidence type="ECO:0000256" key="1">
    <source>
        <dbReference type="ARBA" id="ARBA00006432"/>
    </source>
</evidence>
<evidence type="ECO:0000259" key="5">
    <source>
        <dbReference type="Pfam" id="PF00501"/>
    </source>
</evidence>
<dbReference type="Gene3D" id="3.40.50.12780">
    <property type="entry name" value="N-terminal domain of ligase-like"/>
    <property type="match status" value="1"/>
</dbReference>
<keyword evidence="3" id="KW-0276">Fatty acid metabolism</keyword>
<dbReference type="EMBL" id="LKTM01000090">
    <property type="protein sequence ID" value="KQH79565.1"/>
    <property type="molecule type" value="Genomic_DNA"/>
</dbReference>
<dbReference type="InterPro" id="IPR042099">
    <property type="entry name" value="ANL_N_sf"/>
</dbReference>